<feature type="transmembrane region" description="Helical" evidence="1">
    <location>
        <begin position="33"/>
        <end position="50"/>
    </location>
</feature>
<organism evidence="2 3">
    <name type="scientific">Actinorhabdospora filicis</name>
    <dbReference type="NCBI Taxonomy" id="1785913"/>
    <lineage>
        <taxon>Bacteria</taxon>
        <taxon>Bacillati</taxon>
        <taxon>Actinomycetota</taxon>
        <taxon>Actinomycetes</taxon>
        <taxon>Micromonosporales</taxon>
        <taxon>Micromonosporaceae</taxon>
        <taxon>Actinorhabdospora</taxon>
    </lineage>
</organism>
<dbReference type="AlphaFoldDB" id="A0A9W6WEI9"/>
<protein>
    <submittedName>
        <fullName evidence="2">Uncharacterized protein</fullName>
    </submittedName>
</protein>
<keyword evidence="1" id="KW-1133">Transmembrane helix</keyword>
<keyword evidence="1" id="KW-0812">Transmembrane</keyword>
<proteinExistence type="predicted"/>
<keyword evidence="1" id="KW-0472">Membrane</keyword>
<evidence type="ECO:0000313" key="2">
    <source>
        <dbReference type="EMBL" id="GLZ81920.1"/>
    </source>
</evidence>
<gene>
    <name evidence="2" type="ORF">Afil01_67270</name>
</gene>
<name>A0A9W6WEI9_9ACTN</name>
<comment type="caution">
    <text evidence="2">The sequence shown here is derived from an EMBL/GenBank/DDBJ whole genome shotgun (WGS) entry which is preliminary data.</text>
</comment>
<evidence type="ECO:0000313" key="3">
    <source>
        <dbReference type="Proteomes" id="UP001165079"/>
    </source>
</evidence>
<reference evidence="2" key="1">
    <citation type="submission" date="2023-03" db="EMBL/GenBank/DDBJ databases">
        <title>Actinorhabdospora filicis NBRC 111898.</title>
        <authorList>
            <person name="Ichikawa N."/>
            <person name="Sato H."/>
            <person name="Tonouchi N."/>
        </authorList>
    </citation>
    <scope>NUCLEOTIDE SEQUENCE</scope>
    <source>
        <strain evidence="2">NBRC 111898</strain>
    </source>
</reference>
<dbReference type="Proteomes" id="UP001165079">
    <property type="component" value="Unassembled WGS sequence"/>
</dbReference>
<evidence type="ECO:0000256" key="1">
    <source>
        <dbReference type="SAM" id="Phobius"/>
    </source>
</evidence>
<accession>A0A9W6WEI9</accession>
<sequence>MPEACATRSRRLRGHGATNAAPWEGARPMLKKILTWGGLAFLVFFVAYRPKEASNVVGNIGGGIMDAVRGLGDFVSNLLS</sequence>
<dbReference type="EMBL" id="BSTX01000008">
    <property type="protein sequence ID" value="GLZ81920.1"/>
    <property type="molecule type" value="Genomic_DNA"/>
</dbReference>
<keyword evidence="3" id="KW-1185">Reference proteome</keyword>